<reference evidence="1 2" key="1">
    <citation type="journal article" date="2021" name="ISME J.">
        <title>Genomic evolution of the class Acidithiobacillia: deep-branching Proteobacteria living in extreme acidic conditions.</title>
        <authorList>
            <person name="Moya-Beltran A."/>
            <person name="Beard S."/>
            <person name="Rojas-Villalobos C."/>
            <person name="Issotta F."/>
            <person name="Gallardo Y."/>
            <person name="Ulloa R."/>
            <person name="Giaveno A."/>
            <person name="Degli Esposti M."/>
            <person name="Johnson D.B."/>
            <person name="Quatrini R."/>
        </authorList>
    </citation>
    <scope>NUCLEOTIDE SEQUENCE [LARGE SCALE GENOMIC DNA]</scope>
    <source>
        <strain evidence="1 2">GG1-14</strain>
    </source>
</reference>
<proteinExistence type="predicted"/>
<gene>
    <name evidence="1" type="ORF">HHS34_000990</name>
</gene>
<dbReference type="Proteomes" id="UP001195965">
    <property type="component" value="Chromosome"/>
</dbReference>
<evidence type="ECO:0000313" key="1">
    <source>
        <dbReference type="EMBL" id="XRI73793.1"/>
    </source>
</evidence>
<accession>A0ACD5HIS2</accession>
<name>A0ACD5HIS2_9PROT</name>
<protein>
    <submittedName>
        <fullName evidence="1">Uncharacterized protein</fullName>
    </submittedName>
</protein>
<organism evidence="1 2">
    <name type="scientific">Acidithiobacillus montserratensis</name>
    <dbReference type="NCBI Taxonomy" id="2729135"/>
    <lineage>
        <taxon>Bacteria</taxon>
        <taxon>Pseudomonadati</taxon>
        <taxon>Pseudomonadota</taxon>
        <taxon>Acidithiobacillia</taxon>
        <taxon>Acidithiobacillales</taxon>
        <taxon>Acidithiobacillaceae</taxon>
        <taxon>Acidithiobacillus</taxon>
    </lineage>
</organism>
<sequence length="55" mass="6303">MPRNILLQALLFSAMGMLLPILAQRGFPARLINKDEISSVVCSYIYNRLKIQYAF</sequence>
<keyword evidence="2" id="KW-1185">Reference proteome</keyword>
<dbReference type="EMBL" id="CP127526">
    <property type="protein sequence ID" value="XRI73793.1"/>
    <property type="molecule type" value="Genomic_DNA"/>
</dbReference>
<evidence type="ECO:0000313" key="2">
    <source>
        <dbReference type="Proteomes" id="UP001195965"/>
    </source>
</evidence>